<feature type="region of interest" description="Disordered" evidence="1">
    <location>
        <begin position="1"/>
        <end position="20"/>
    </location>
</feature>
<dbReference type="EMBL" id="CP003588">
    <property type="protein sequence ID" value="AFK72569.1"/>
    <property type="molecule type" value="Genomic_DNA"/>
</dbReference>
<dbReference type="PATRIC" id="fig|231023.4.peg.5134"/>
<sequence>MLDFHGGGKALPTQGGEPAASVAGHHFSNAGFGGCIDGIIGVWVWR</sequence>
<dbReference type="KEGG" id="ppi:YSA_10702"/>
<proteinExistence type="predicted"/>
<dbReference type="Proteomes" id="UP000005268">
    <property type="component" value="Chromosome"/>
</dbReference>
<accession>I3V498</accession>
<evidence type="ECO:0000313" key="3">
    <source>
        <dbReference type="Proteomes" id="UP000005268"/>
    </source>
</evidence>
<evidence type="ECO:0000256" key="1">
    <source>
        <dbReference type="SAM" id="MobiDB-lite"/>
    </source>
</evidence>
<gene>
    <name evidence="2" type="ORF">YSA_10702</name>
</gene>
<organism evidence="2 3">
    <name type="scientific">Pseudomonas putida ND6</name>
    <dbReference type="NCBI Taxonomy" id="231023"/>
    <lineage>
        <taxon>Bacteria</taxon>
        <taxon>Pseudomonadati</taxon>
        <taxon>Pseudomonadota</taxon>
        <taxon>Gammaproteobacteria</taxon>
        <taxon>Pseudomonadales</taxon>
        <taxon>Pseudomonadaceae</taxon>
        <taxon>Pseudomonas</taxon>
    </lineage>
</organism>
<reference evidence="2 3" key="1">
    <citation type="journal article" date="2012" name="J. Bacteriol.">
        <title>Complete Genome Sequence of the Naphthalene-Degrading Pseudomonas putida Strain ND6.</title>
        <authorList>
            <person name="Li S."/>
            <person name="Zhao H."/>
            <person name="Li Y."/>
            <person name="Niu S."/>
            <person name="Cai B."/>
        </authorList>
    </citation>
    <scope>NUCLEOTIDE SEQUENCE [LARGE SCALE GENOMIC DNA]</scope>
    <source>
        <strain evidence="2 3">ND6</strain>
    </source>
</reference>
<protein>
    <submittedName>
        <fullName evidence="2">Uncharacterized protein</fullName>
    </submittedName>
</protein>
<evidence type="ECO:0000313" key="2">
    <source>
        <dbReference type="EMBL" id="AFK72569.1"/>
    </source>
</evidence>
<dbReference type="HOGENOM" id="CLU_3187977_0_0_6"/>
<name>I3V498_PSEPU</name>
<dbReference type="AlphaFoldDB" id="I3V498"/>